<dbReference type="Proteomes" id="UP000467637">
    <property type="component" value="Unassembled WGS sequence"/>
</dbReference>
<protein>
    <recommendedName>
        <fullName evidence="3">Cucumopine synthase C-terminal helical bundle domain-containing protein</fullName>
    </recommendedName>
</protein>
<organism evidence="1 2">
    <name type="scientific">Paenibacillus anseongense</name>
    <dbReference type="NCBI Taxonomy" id="2682845"/>
    <lineage>
        <taxon>Bacteria</taxon>
        <taxon>Bacillati</taxon>
        <taxon>Bacillota</taxon>
        <taxon>Bacilli</taxon>
        <taxon>Bacillales</taxon>
        <taxon>Paenibacillaceae</taxon>
        <taxon>Paenibacillus</taxon>
    </lineage>
</organism>
<evidence type="ECO:0008006" key="3">
    <source>
        <dbReference type="Google" id="ProtNLM"/>
    </source>
</evidence>
<dbReference type="EMBL" id="WSEM01000003">
    <property type="protein sequence ID" value="MVQ33270.1"/>
    <property type="molecule type" value="Genomic_DNA"/>
</dbReference>
<evidence type="ECO:0000313" key="2">
    <source>
        <dbReference type="Proteomes" id="UP000467637"/>
    </source>
</evidence>
<name>A0ABW9U641_9BACL</name>
<accession>A0ABW9U641</accession>
<comment type="caution">
    <text evidence="1">The sequence shown here is derived from an EMBL/GenBank/DDBJ whole genome shotgun (WGS) entry which is preliminary data.</text>
</comment>
<gene>
    <name evidence="1" type="ORF">GON05_01275</name>
</gene>
<reference evidence="1 2" key="1">
    <citation type="submission" date="2019-12" db="EMBL/GenBank/DDBJ databases">
        <authorList>
            <person name="Huq M.A."/>
        </authorList>
    </citation>
    <scope>NUCLEOTIDE SEQUENCE [LARGE SCALE GENOMIC DNA]</scope>
    <source>
        <strain evidence="1 2">MAH-34</strain>
    </source>
</reference>
<evidence type="ECO:0000313" key="1">
    <source>
        <dbReference type="EMBL" id="MVQ33270.1"/>
    </source>
</evidence>
<sequence length="157" mass="18110">MNIALTHEFYLVPSTIDVQHFWMGIQNRPEIVDRVDIHDDIISLYISDTLKWIPSKNPTLRGTPRGAGINYHGVTLFDEESATILGNVFSFWKHLFENSPEVLKLTGEYMTIVDQIDSGHYEKLFLNRNEVLKQFDKIVTFANILSEGSFYLFHCGI</sequence>
<keyword evidence="2" id="KW-1185">Reference proteome</keyword>
<proteinExistence type="predicted"/>
<dbReference type="RefSeq" id="WP_157317449.1">
    <property type="nucleotide sequence ID" value="NZ_WSEM01000003.1"/>
</dbReference>